<evidence type="ECO:0000259" key="3">
    <source>
        <dbReference type="PROSITE" id="PS50110"/>
    </source>
</evidence>
<dbReference type="Proteomes" id="UP001628193">
    <property type="component" value="Unassembled WGS sequence"/>
</dbReference>
<evidence type="ECO:0000256" key="1">
    <source>
        <dbReference type="PROSITE-ProRule" id="PRU00169"/>
    </source>
</evidence>
<evidence type="ECO:0000313" key="6">
    <source>
        <dbReference type="Proteomes" id="UP001628193"/>
    </source>
</evidence>
<keyword evidence="6" id="KW-1185">Reference proteome</keyword>
<dbReference type="Gene3D" id="3.40.50.2300">
    <property type="match status" value="1"/>
</dbReference>
<dbReference type="EC" id="3.1.4.-" evidence="5"/>
<reference evidence="5 6" key="1">
    <citation type="submission" date="2024-09" db="EMBL/GenBank/DDBJ databases">
        <title>Draft genome sequence of Candidatus Magnetaquicoccaceae bacterium FCR-1.</title>
        <authorList>
            <person name="Shimoshige H."/>
            <person name="Shimamura S."/>
            <person name="Taoka A."/>
            <person name="Kobayashi H."/>
            <person name="Maekawa T."/>
        </authorList>
    </citation>
    <scope>NUCLEOTIDE SEQUENCE [LARGE SCALE GENOMIC DNA]</scope>
    <source>
        <strain evidence="5 6">FCR-1</strain>
    </source>
</reference>
<keyword evidence="2" id="KW-0175">Coiled coil</keyword>
<keyword evidence="5" id="KW-0378">Hydrolase</keyword>
<dbReference type="InterPro" id="IPR003607">
    <property type="entry name" value="HD/PDEase_dom"/>
</dbReference>
<dbReference type="CDD" id="cd19920">
    <property type="entry name" value="REC_PA4781-like"/>
    <property type="match status" value="1"/>
</dbReference>
<dbReference type="InterPro" id="IPR011006">
    <property type="entry name" value="CheY-like_superfamily"/>
</dbReference>
<feature type="modified residue" description="4-aspartylphosphate" evidence="1">
    <location>
        <position position="56"/>
    </location>
</feature>
<dbReference type="SMART" id="SM00471">
    <property type="entry name" value="HDc"/>
    <property type="match status" value="1"/>
</dbReference>
<dbReference type="Gene3D" id="1.10.3210.10">
    <property type="entry name" value="Hypothetical protein af1432"/>
    <property type="match status" value="1"/>
</dbReference>
<name>A0ABQ0C8U9_9PROT</name>
<organism evidence="5 6">
    <name type="scientific">Candidatus Magnetaquiglobus chichijimensis</name>
    <dbReference type="NCBI Taxonomy" id="3141448"/>
    <lineage>
        <taxon>Bacteria</taxon>
        <taxon>Pseudomonadati</taxon>
        <taxon>Pseudomonadota</taxon>
        <taxon>Magnetococcia</taxon>
        <taxon>Magnetococcales</taxon>
        <taxon>Candidatus Magnetaquicoccaceae</taxon>
        <taxon>Candidatus Magnetaquiglobus</taxon>
    </lineage>
</organism>
<feature type="domain" description="Response regulatory" evidence="3">
    <location>
        <begin position="8"/>
        <end position="123"/>
    </location>
</feature>
<sequence length="365" mass="41006">MSDDSLSRIFVVDDTETNIDILLETLGDSYEVSVALDGPTALEDIPEREPDLILLDVMMPGMDGYEVCRRLKQDPRTRKIPLIFVTAKQESEDETYGLELGAVDYITKPFSPAVVLARVRTHLQLAKARQELAQANEVLEDRVRQRTEELNTKNLELEETRLEIIRRLGRAAEYKDNETGLHVIRMSHYSRLLALAAGMDEKWAETLFQAAPMHDIGKIGIPDLILLKPGRLNNEEWHVMRRHPDIGAGIIGRQSSPLLETARVVAQTHHEKWDGSGYPSGLSGEGIPIEGRIVAIADVFDALTTKRPYKDAWPIAKAVALLVEGAGSHFDPRLVPLFVEILPKVLEVRESWKEQEEEDGGVELR</sequence>
<dbReference type="Pfam" id="PF00072">
    <property type="entry name" value="Response_reg"/>
    <property type="match status" value="1"/>
</dbReference>
<dbReference type="SUPFAM" id="SSF52172">
    <property type="entry name" value="CheY-like"/>
    <property type="match status" value="1"/>
</dbReference>
<feature type="coiled-coil region" evidence="2">
    <location>
        <begin position="125"/>
        <end position="160"/>
    </location>
</feature>
<comment type="caution">
    <text evidence="5">The sequence shown here is derived from an EMBL/GenBank/DDBJ whole genome shotgun (WGS) entry which is preliminary data.</text>
</comment>
<accession>A0ABQ0C8U9</accession>
<dbReference type="RefSeq" id="WP_420905010.1">
    <property type="nucleotide sequence ID" value="NZ_BAAFGK010000004.1"/>
</dbReference>
<dbReference type="InterPro" id="IPR037522">
    <property type="entry name" value="HD_GYP_dom"/>
</dbReference>
<evidence type="ECO:0000256" key="2">
    <source>
        <dbReference type="SAM" id="Coils"/>
    </source>
</evidence>
<evidence type="ECO:0000259" key="4">
    <source>
        <dbReference type="PROSITE" id="PS51832"/>
    </source>
</evidence>
<dbReference type="PROSITE" id="PS50110">
    <property type="entry name" value="RESPONSE_REGULATORY"/>
    <property type="match status" value="1"/>
</dbReference>
<dbReference type="PROSITE" id="PS51832">
    <property type="entry name" value="HD_GYP"/>
    <property type="match status" value="1"/>
</dbReference>
<protein>
    <submittedName>
        <fullName evidence="5">Cyclic di-GMP phosphodiesterase</fullName>
        <ecNumber evidence="5">3.1.4.-</ecNumber>
    </submittedName>
</protein>
<dbReference type="PANTHER" id="PTHR45228">
    <property type="entry name" value="CYCLIC DI-GMP PHOSPHODIESTERASE TM_0186-RELATED"/>
    <property type="match status" value="1"/>
</dbReference>
<dbReference type="SMART" id="SM00448">
    <property type="entry name" value="REC"/>
    <property type="match status" value="1"/>
</dbReference>
<dbReference type="PANTHER" id="PTHR45228:SF5">
    <property type="entry name" value="CYCLIC DI-GMP PHOSPHODIESTERASE VC_1348-RELATED"/>
    <property type="match status" value="1"/>
</dbReference>
<evidence type="ECO:0000313" key="5">
    <source>
        <dbReference type="EMBL" id="GAB0057310.1"/>
    </source>
</evidence>
<proteinExistence type="predicted"/>
<keyword evidence="1" id="KW-0597">Phosphoprotein</keyword>
<feature type="domain" description="HD-GYP" evidence="4">
    <location>
        <begin position="157"/>
        <end position="354"/>
    </location>
</feature>
<dbReference type="InterPro" id="IPR052020">
    <property type="entry name" value="Cyclic_di-GMP/3'3'-cGAMP_PDE"/>
</dbReference>
<dbReference type="EMBL" id="BAAFGK010000004">
    <property type="protein sequence ID" value="GAB0057310.1"/>
    <property type="molecule type" value="Genomic_DNA"/>
</dbReference>
<dbReference type="GO" id="GO:0016787">
    <property type="term" value="F:hydrolase activity"/>
    <property type="evidence" value="ECO:0007669"/>
    <property type="project" value="UniProtKB-KW"/>
</dbReference>
<dbReference type="SUPFAM" id="SSF109604">
    <property type="entry name" value="HD-domain/PDEase-like"/>
    <property type="match status" value="1"/>
</dbReference>
<gene>
    <name evidence="5" type="ORF">SIID45300_01634</name>
</gene>
<dbReference type="Pfam" id="PF13487">
    <property type="entry name" value="HD_5"/>
    <property type="match status" value="1"/>
</dbReference>
<dbReference type="CDD" id="cd00077">
    <property type="entry name" value="HDc"/>
    <property type="match status" value="1"/>
</dbReference>
<dbReference type="InterPro" id="IPR001789">
    <property type="entry name" value="Sig_transdc_resp-reg_receiver"/>
</dbReference>